<comment type="subcellular location">
    <subcellularLocation>
        <location evidence="1">Membrane</location>
        <topology evidence="1">Multi-pass membrane protein</topology>
    </subcellularLocation>
</comment>
<feature type="transmembrane region" description="Helical" evidence="8">
    <location>
        <begin position="469"/>
        <end position="493"/>
    </location>
</feature>
<dbReference type="EMBL" id="JXTB01000100">
    <property type="protein sequence ID" value="PON63894.1"/>
    <property type="molecule type" value="Genomic_DNA"/>
</dbReference>
<dbReference type="Gene3D" id="1.25.40.20">
    <property type="entry name" value="Ankyrin repeat-containing domain"/>
    <property type="match status" value="1"/>
</dbReference>
<dbReference type="PROSITE" id="PS50088">
    <property type="entry name" value="ANK_REPEAT"/>
    <property type="match status" value="2"/>
</dbReference>
<keyword evidence="11" id="KW-1185">Reference proteome</keyword>
<evidence type="ECO:0000256" key="3">
    <source>
        <dbReference type="ARBA" id="ARBA00022737"/>
    </source>
</evidence>
<protein>
    <submittedName>
        <fullName evidence="10">Transmembrane protein</fullName>
    </submittedName>
</protein>
<evidence type="ECO:0000313" key="11">
    <source>
        <dbReference type="Proteomes" id="UP000237105"/>
    </source>
</evidence>
<dbReference type="InterPro" id="IPR036770">
    <property type="entry name" value="Ankyrin_rpt-contain_sf"/>
</dbReference>
<dbReference type="InterPro" id="IPR002110">
    <property type="entry name" value="Ankyrin_rpt"/>
</dbReference>
<feature type="repeat" description="ANK" evidence="7">
    <location>
        <begin position="117"/>
        <end position="144"/>
    </location>
</feature>
<keyword evidence="4 8" id="KW-1133">Transmembrane helix</keyword>
<dbReference type="AlphaFoldDB" id="A0A2P5CS57"/>
<organism evidence="10 11">
    <name type="scientific">Parasponia andersonii</name>
    <name type="common">Sponia andersonii</name>
    <dbReference type="NCBI Taxonomy" id="3476"/>
    <lineage>
        <taxon>Eukaryota</taxon>
        <taxon>Viridiplantae</taxon>
        <taxon>Streptophyta</taxon>
        <taxon>Embryophyta</taxon>
        <taxon>Tracheophyta</taxon>
        <taxon>Spermatophyta</taxon>
        <taxon>Magnoliopsida</taxon>
        <taxon>eudicotyledons</taxon>
        <taxon>Gunneridae</taxon>
        <taxon>Pentapetalae</taxon>
        <taxon>rosids</taxon>
        <taxon>fabids</taxon>
        <taxon>Rosales</taxon>
        <taxon>Cannabaceae</taxon>
        <taxon>Parasponia</taxon>
    </lineage>
</organism>
<dbReference type="Pfam" id="PF12796">
    <property type="entry name" value="Ank_2"/>
    <property type="match status" value="2"/>
</dbReference>
<comment type="caution">
    <text evidence="10">The sequence shown here is derived from an EMBL/GenBank/DDBJ whole genome shotgun (WGS) entry which is preliminary data.</text>
</comment>
<accession>A0A2P5CS57</accession>
<evidence type="ECO:0000259" key="9">
    <source>
        <dbReference type="Pfam" id="PF13962"/>
    </source>
</evidence>
<dbReference type="OrthoDB" id="1194380at2759"/>
<evidence type="ECO:0000256" key="7">
    <source>
        <dbReference type="PROSITE-ProRule" id="PRU00023"/>
    </source>
</evidence>
<feature type="transmembrane region" description="Helical" evidence="8">
    <location>
        <begin position="375"/>
        <end position="396"/>
    </location>
</feature>
<evidence type="ECO:0000256" key="4">
    <source>
        <dbReference type="ARBA" id="ARBA00022989"/>
    </source>
</evidence>
<evidence type="ECO:0000256" key="5">
    <source>
        <dbReference type="ARBA" id="ARBA00023043"/>
    </source>
</evidence>
<dbReference type="PROSITE" id="PS50297">
    <property type="entry name" value="ANK_REP_REGION"/>
    <property type="match status" value="2"/>
</dbReference>
<dbReference type="Pfam" id="PF13962">
    <property type="entry name" value="PGG"/>
    <property type="match status" value="1"/>
</dbReference>
<dbReference type="PANTHER" id="PTHR24186:SF50">
    <property type="entry name" value="ANKYRIN REPEAT-CONTAINING PROTEIN ITN1-LIKE ISOFORM X1"/>
    <property type="match status" value="1"/>
</dbReference>
<dbReference type="PANTHER" id="PTHR24186">
    <property type="entry name" value="PROTEIN PHOSPHATASE 1 REGULATORY SUBUNIT"/>
    <property type="match status" value="1"/>
</dbReference>
<evidence type="ECO:0000256" key="6">
    <source>
        <dbReference type="ARBA" id="ARBA00023136"/>
    </source>
</evidence>
<evidence type="ECO:0000256" key="8">
    <source>
        <dbReference type="SAM" id="Phobius"/>
    </source>
</evidence>
<dbReference type="SMART" id="SM00248">
    <property type="entry name" value="ANK"/>
    <property type="match status" value="4"/>
</dbReference>
<name>A0A2P5CS57_PARAD</name>
<reference evidence="11" key="1">
    <citation type="submission" date="2016-06" db="EMBL/GenBank/DDBJ databases">
        <title>Parallel loss of symbiosis genes in relatives of nitrogen-fixing non-legume Parasponia.</title>
        <authorList>
            <person name="Van Velzen R."/>
            <person name="Holmer R."/>
            <person name="Bu F."/>
            <person name="Rutten L."/>
            <person name="Van Zeijl A."/>
            <person name="Liu W."/>
            <person name="Santuari L."/>
            <person name="Cao Q."/>
            <person name="Sharma T."/>
            <person name="Shen D."/>
            <person name="Roswanjaya Y."/>
            <person name="Wardhani T."/>
            <person name="Kalhor M.S."/>
            <person name="Jansen J."/>
            <person name="Van den Hoogen J."/>
            <person name="Gungor B."/>
            <person name="Hartog M."/>
            <person name="Hontelez J."/>
            <person name="Verver J."/>
            <person name="Yang W.-C."/>
            <person name="Schijlen E."/>
            <person name="Repin R."/>
            <person name="Schilthuizen M."/>
            <person name="Schranz E."/>
            <person name="Heidstra R."/>
            <person name="Miyata K."/>
            <person name="Fedorova E."/>
            <person name="Kohlen W."/>
            <person name="Bisseling T."/>
            <person name="Smit S."/>
            <person name="Geurts R."/>
        </authorList>
    </citation>
    <scope>NUCLEOTIDE SEQUENCE [LARGE SCALE GENOMIC DNA]</scope>
    <source>
        <strain evidence="11">cv. WU1-14</strain>
    </source>
</reference>
<evidence type="ECO:0000256" key="1">
    <source>
        <dbReference type="ARBA" id="ARBA00004141"/>
    </source>
</evidence>
<evidence type="ECO:0000313" key="10">
    <source>
        <dbReference type="EMBL" id="PON63894.1"/>
    </source>
</evidence>
<dbReference type="InterPro" id="IPR026961">
    <property type="entry name" value="PGG_dom"/>
</dbReference>
<dbReference type="STRING" id="3476.A0A2P5CS57"/>
<gene>
    <name evidence="10" type="ORF">PanWU01x14_128710</name>
</gene>
<keyword evidence="6 8" id="KW-0472">Membrane</keyword>
<feature type="transmembrane region" description="Helical" evidence="8">
    <location>
        <begin position="514"/>
        <end position="535"/>
    </location>
</feature>
<dbReference type="SUPFAM" id="SSF48403">
    <property type="entry name" value="Ankyrin repeat"/>
    <property type="match status" value="1"/>
</dbReference>
<feature type="domain" description="PGG" evidence="9">
    <location>
        <begin position="328"/>
        <end position="429"/>
    </location>
</feature>
<keyword evidence="3" id="KW-0677">Repeat</keyword>
<sequence>MTSMLENVCCCFSISPALGGLGSFAISDRASSQWRGGDSASVAWLNFAEKAIVRATPDFWHFVIVRKLLEKCGSEILEIADNFGWMPLHYAAHLGNVNAVKLFLKTNGLLGYIKDSEGMSALHIAAKNGQSRVVKELIEERPDVCELVNNNGQTALHVAVDNGWRNVVETLLKMEAFSDLINEQDDQGNTSLHLAASHGLFACIELLANDKRLDKGVTNKKWMTALDIARLTNYEDLSPIEKLSFISPLTREGGLLSLERTVVKETRMTKTNTLRKERKISHENDYRMKEAEVGNIAYTTQGNELEELVDRNDPTKVLQEAVKENERNFESMTNLNLLAATIIASITYSAAIQVPGGYNNDGIANLKSKASFQNFLVSNSMAFRCSASAITMCLVITICRRLHRTVQGGSGTSVDQIVLMLITFVSTFFTIKAFKFATESVMNEKVSQPSFEHLPADAILQLIGTSGLLFFPILYFIGRVAIVLPTLLPSFFLSRWLKELQAKPFLARPLRKAFRYFFLLYYLSLIMPGFIFSLLERDN</sequence>
<feature type="repeat" description="ANK" evidence="7">
    <location>
        <begin position="151"/>
        <end position="183"/>
    </location>
</feature>
<keyword evidence="5 7" id="KW-0040">ANK repeat</keyword>
<evidence type="ECO:0000256" key="2">
    <source>
        <dbReference type="ARBA" id="ARBA00022692"/>
    </source>
</evidence>
<keyword evidence="2 8" id="KW-0812">Transmembrane</keyword>
<proteinExistence type="predicted"/>
<dbReference type="GO" id="GO:0005886">
    <property type="term" value="C:plasma membrane"/>
    <property type="evidence" value="ECO:0007669"/>
    <property type="project" value="TreeGrafter"/>
</dbReference>
<feature type="transmembrane region" description="Helical" evidence="8">
    <location>
        <begin position="335"/>
        <end position="355"/>
    </location>
</feature>
<dbReference type="Proteomes" id="UP000237105">
    <property type="component" value="Unassembled WGS sequence"/>
</dbReference>
<feature type="transmembrane region" description="Helical" evidence="8">
    <location>
        <begin position="417"/>
        <end position="437"/>
    </location>
</feature>